<dbReference type="OrthoDB" id="8450629at2"/>
<evidence type="ECO:0000313" key="1">
    <source>
        <dbReference type="EMBL" id="KZS41079.1"/>
    </source>
</evidence>
<dbReference type="RefSeq" id="WP_066312823.1">
    <property type="nucleotide sequence ID" value="NZ_CANLSS010000024.1"/>
</dbReference>
<dbReference type="Proteomes" id="UP000076715">
    <property type="component" value="Unassembled WGS sequence"/>
</dbReference>
<evidence type="ECO:0000313" key="2">
    <source>
        <dbReference type="Proteomes" id="UP000076715"/>
    </source>
</evidence>
<dbReference type="EMBL" id="LQRT01000007">
    <property type="protein sequence ID" value="KZS41079.1"/>
    <property type="molecule type" value="Genomic_DNA"/>
</dbReference>
<sequence length="123" mass="14383">MDERAFKTLTDFLEKIPSIQKPISFGDTDGYWWLKFSLDINHKLAWNVVQELGFVINYISIDERLPTVFYPVSPPPYMNGGPTDFLSWVIETKNTDFKPGTLMKWLEGRLPNPVNDLEQWNEE</sequence>
<organism evidence="1 2">
    <name type="scientific">Aquimarina aggregata</name>
    <dbReference type="NCBI Taxonomy" id="1642818"/>
    <lineage>
        <taxon>Bacteria</taxon>
        <taxon>Pseudomonadati</taxon>
        <taxon>Bacteroidota</taxon>
        <taxon>Flavobacteriia</taxon>
        <taxon>Flavobacteriales</taxon>
        <taxon>Flavobacteriaceae</taxon>
        <taxon>Aquimarina</taxon>
    </lineage>
</organism>
<gene>
    <name evidence="1" type="ORF">AWE51_23270</name>
</gene>
<comment type="caution">
    <text evidence="1">The sequence shown here is derived from an EMBL/GenBank/DDBJ whole genome shotgun (WGS) entry which is preliminary data.</text>
</comment>
<keyword evidence="2" id="KW-1185">Reference proteome</keyword>
<protein>
    <submittedName>
        <fullName evidence="1">Uncharacterized protein</fullName>
    </submittedName>
</protein>
<accession>A0A162CU39</accession>
<reference evidence="1 2" key="1">
    <citation type="submission" date="2016-01" db="EMBL/GenBank/DDBJ databases">
        <title>The draft genome sequence of Aquimarina sp. RZW4-3-2.</title>
        <authorList>
            <person name="Wang Y."/>
        </authorList>
    </citation>
    <scope>NUCLEOTIDE SEQUENCE [LARGE SCALE GENOMIC DNA]</scope>
    <source>
        <strain evidence="1 2">RZW4-3-2</strain>
    </source>
</reference>
<name>A0A162CU39_9FLAO</name>
<dbReference type="AlphaFoldDB" id="A0A162CU39"/>
<proteinExistence type="predicted"/>